<dbReference type="InterPro" id="IPR059121">
    <property type="entry name" value="CCHC_ZFPM2-like"/>
</dbReference>
<evidence type="ECO:0000259" key="14">
    <source>
        <dbReference type="PROSITE" id="PS50157"/>
    </source>
</evidence>
<dbReference type="Pfam" id="PF21549">
    <property type="entry name" value="PRDM2_PR"/>
    <property type="match status" value="1"/>
</dbReference>
<keyword evidence="16" id="KW-1185">Reference proteome</keyword>
<evidence type="ECO:0000256" key="8">
    <source>
        <dbReference type="ARBA" id="ARBA00023125"/>
    </source>
</evidence>
<comment type="subcellular location">
    <subcellularLocation>
        <location evidence="1">Nucleus</location>
    </subcellularLocation>
</comment>
<accession>A0ABM1SID1</accession>
<keyword evidence="9" id="KW-0010">Activator</keyword>
<dbReference type="InterPro" id="IPR034731">
    <property type="entry name" value="Znf_CCHC_FOG"/>
</dbReference>
<dbReference type="Proteomes" id="UP000694941">
    <property type="component" value="Unplaced"/>
</dbReference>
<dbReference type="Pfam" id="PF00096">
    <property type="entry name" value="zf-C2H2"/>
    <property type="match status" value="1"/>
</dbReference>
<evidence type="ECO:0000256" key="10">
    <source>
        <dbReference type="ARBA" id="ARBA00023163"/>
    </source>
</evidence>
<evidence type="ECO:0000256" key="11">
    <source>
        <dbReference type="ARBA" id="ARBA00023242"/>
    </source>
</evidence>
<evidence type="ECO:0000313" key="16">
    <source>
        <dbReference type="Proteomes" id="UP000694941"/>
    </source>
</evidence>
<keyword evidence="5 12" id="KW-0863">Zinc-finger</keyword>
<evidence type="ECO:0000256" key="7">
    <source>
        <dbReference type="ARBA" id="ARBA00023015"/>
    </source>
</evidence>
<dbReference type="SMART" id="SM00355">
    <property type="entry name" value="ZnF_C2H2"/>
    <property type="match status" value="9"/>
</dbReference>
<evidence type="ECO:0000313" key="17">
    <source>
        <dbReference type="RefSeq" id="XP_022243386.1"/>
    </source>
</evidence>
<dbReference type="Gene3D" id="3.30.160.60">
    <property type="entry name" value="Classic Zinc Finger"/>
    <property type="match status" value="2"/>
</dbReference>
<feature type="domain" description="CCHC FOG-type" evidence="15">
    <location>
        <begin position="470"/>
        <end position="503"/>
    </location>
</feature>
<dbReference type="PROSITE" id="PS51810">
    <property type="entry name" value="ZF_CCHC_FOG"/>
    <property type="match status" value="4"/>
</dbReference>
<evidence type="ECO:0000256" key="13">
    <source>
        <dbReference type="SAM" id="MobiDB-lite"/>
    </source>
</evidence>
<feature type="domain" description="CCHC FOG-type" evidence="15">
    <location>
        <begin position="865"/>
        <end position="898"/>
    </location>
</feature>
<dbReference type="PANTHER" id="PTHR12958:SF3">
    <property type="entry name" value="ZINC FINGER PROTEIN USH"/>
    <property type="match status" value="1"/>
</dbReference>
<evidence type="ECO:0000256" key="5">
    <source>
        <dbReference type="ARBA" id="ARBA00022771"/>
    </source>
</evidence>
<reference evidence="17" key="1">
    <citation type="submission" date="2025-08" db="UniProtKB">
        <authorList>
            <consortium name="RefSeq"/>
        </authorList>
    </citation>
    <scope>IDENTIFICATION</scope>
    <source>
        <tissue evidence="17">Muscle</tissue>
    </source>
</reference>
<evidence type="ECO:0000256" key="2">
    <source>
        <dbReference type="ARBA" id="ARBA00022491"/>
    </source>
</evidence>
<evidence type="ECO:0000256" key="3">
    <source>
        <dbReference type="ARBA" id="ARBA00022723"/>
    </source>
</evidence>
<proteinExistence type="predicted"/>
<feature type="domain" description="CCHC FOG-type" evidence="15">
    <location>
        <begin position="1211"/>
        <end position="1244"/>
    </location>
</feature>
<name>A0ABM1SID1_LIMPO</name>
<evidence type="ECO:0000256" key="6">
    <source>
        <dbReference type="ARBA" id="ARBA00022833"/>
    </source>
</evidence>
<dbReference type="InterPro" id="IPR046341">
    <property type="entry name" value="SET_dom_sf"/>
</dbReference>
<dbReference type="InterPro" id="IPR039746">
    <property type="entry name" value="FOG"/>
</dbReference>
<keyword evidence="8" id="KW-0238">DNA-binding</keyword>
<dbReference type="InterPro" id="IPR013087">
    <property type="entry name" value="Znf_C2H2_type"/>
</dbReference>
<dbReference type="InterPro" id="IPR001214">
    <property type="entry name" value="SET_dom"/>
</dbReference>
<dbReference type="PANTHER" id="PTHR12958">
    <property type="entry name" value="FRIEND OF GATA2-RELATED"/>
    <property type="match status" value="1"/>
</dbReference>
<keyword evidence="11" id="KW-0539">Nucleus</keyword>
<dbReference type="PROSITE" id="PS50157">
    <property type="entry name" value="ZINC_FINGER_C2H2_2"/>
    <property type="match status" value="3"/>
</dbReference>
<keyword evidence="2" id="KW-0678">Repressor</keyword>
<evidence type="ECO:0000256" key="12">
    <source>
        <dbReference type="PROSITE-ProRule" id="PRU00042"/>
    </source>
</evidence>
<feature type="compositionally biased region" description="Basic and acidic residues" evidence="13">
    <location>
        <begin position="248"/>
        <end position="257"/>
    </location>
</feature>
<dbReference type="Gene3D" id="2.170.270.10">
    <property type="entry name" value="SET domain"/>
    <property type="match status" value="1"/>
</dbReference>
<feature type="region of interest" description="Disordered" evidence="13">
    <location>
        <begin position="242"/>
        <end position="280"/>
    </location>
</feature>
<feature type="domain" description="C2H2-type" evidence="14">
    <location>
        <begin position="320"/>
        <end position="347"/>
    </location>
</feature>
<organism evidence="16 17">
    <name type="scientific">Limulus polyphemus</name>
    <name type="common">Atlantic horseshoe crab</name>
    <dbReference type="NCBI Taxonomy" id="6850"/>
    <lineage>
        <taxon>Eukaryota</taxon>
        <taxon>Metazoa</taxon>
        <taxon>Ecdysozoa</taxon>
        <taxon>Arthropoda</taxon>
        <taxon>Chelicerata</taxon>
        <taxon>Merostomata</taxon>
        <taxon>Xiphosura</taxon>
        <taxon>Limulidae</taxon>
        <taxon>Limulus</taxon>
    </lineage>
</organism>
<keyword evidence="10" id="KW-0804">Transcription</keyword>
<feature type="domain" description="C2H2-type" evidence="14">
    <location>
        <begin position="871"/>
        <end position="906"/>
    </location>
</feature>
<gene>
    <name evidence="17" type="primary">LOC106460871</name>
</gene>
<feature type="domain" description="CCHC FOG-type" evidence="15">
    <location>
        <begin position="777"/>
        <end position="810"/>
    </location>
</feature>
<dbReference type="Pfam" id="PF25445">
    <property type="entry name" value="CCHC_ZFPM2"/>
    <property type="match status" value="2"/>
</dbReference>
<dbReference type="RefSeq" id="XP_022243386.1">
    <property type="nucleotide sequence ID" value="XM_022387678.1"/>
</dbReference>
<keyword evidence="3" id="KW-0479">Metal-binding</keyword>
<keyword evidence="6" id="KW-0862">Zinc</keyword>
<keyword evidence="4" id="KW-0677">Repeat</keyword>
<evidence type="ECO:0000259" key="15">
    <source>
        <dbReference type="PROSITE" id="PS51810"/>
    </source>
</evidence>
<feature type="compositionally biased region" description="Polar residues" evidence="13">
    <location>
        <begin position="260"/>
        <end position="280"/>
    </location>
</feature>
<feature type="domain" description="C2H2-type" evidence="14">
    <location>
        <begin position="425"/>
        <end position="447"/>
    </location>
</feature>
<evidence type="ECO:0000256" key="9">
    <source>
        <dbReference type="ARBA" id="ARBA00023159"/>
    </source>
</evidence>
<protein>
    <submittedName>
        <fullName evidence="17">Uncharacterized protein LOC106460871 isoform X1</fullName>
    </submittedName>
</protein>
<dbReference type="SUPFAM" id="SSF57667">
    <property type="entry name" value="beta-beta-alpha zinc fingers"/>
    <property type="match status" value="6"/>
</dbReference>
<evidence type="ECO:0000256" key="1">
    <source>
        <dbReference type="ARBA" id="ARBA00004123"/>
    </source>
</evidence>
<keyword evidence="7" id="KW-0805">Transcription regulation</keyword>
<evidence type="ECO:0000256" key="4">
    <source>
        <dbReference type="ARBA" id="ARBA00022737"/>
    </source>
</evidence>
<dbReference type="Pfam" id="PF12874">
    <property type="entry name" value="zf-met"/>
    <property type="match status" value="1"/>
</dbReference>
<dbReference type="PROSITE" id="PS00028">
    <property type="entry name" value="ZINC_FINGER_C2H2_1"/>
    <property type="match status" value="1"/>
</dbReference>
<sequence length="1252" mass="138914">MSRRKQANPKPLKRKANEEIDDLVELLHLPSDVLTITESSNASITYTVLTKIPLPKGTLFGPFRGELFKGRKSTPRTTLIEARDTDEEKIHLDLHDETGSWLRLVKLAITPHEANLVVFVEGNDVWCSVLCDTDENVELCAWYKITSRIHSSNSRRWFPLVPSIPEWDCYTSVSRYKIPHLEEYDKSKDFMEESQDLSINKSPINDEVLFQKKSSITSEPSSDETSNGELLISVKKERKSPYLLNSSSDDHSSDGHSKNGKSQANVSNSSPHSQVPCSLSPSLPTRSPFTYFPFFTSPTIHTSGPTETSSSSVAEWPSGFICEPCGITFSSQRTLQAHCQFYCSYRQNSGLDDAGNVTQVNSPKEENSKKELDGSIEHQEKNHVNKLAIKRRLKETDNPVGKGSSEKTKEFNVVPPTVCKSSRAYKCHKCKYTTDKKSSLTRHMRMHDISVLSYPSTSKYSITNEDLVLPSPPFARYCSECDIQFSSLRTYIVHKLHYCNTRQVQKTLVSPSSMSYPSNSLSLLSSAKQGSFGPFALELPSSCSSTTNRNSMFNQPLYAAISTNPLILIPYIFATETGVLPTAKTVSENALTFPSELSVGGATNVLTTMPLSQNNVLDTGLLRKQNGVVNSNLNLKTGIVFNCDSEINKFPIEKNNKTSVSFNCPNAEDNSTIDTSMDTGDEEQPLDLTIKKAESKLRISNTNHENILSSAEPVTVNGSLVSLRASSQSIKTPSNIAKYSPTASQPFVDLHSPCDIPIPYASMLSNESNLKPVLPNIVKQRGNECKECNIVFYKYENYVAHKHNYCASRQQKLNINQKDSTEGILSSQSDKTECLVAPPNLPAVPSISTPVSEIGCVSSSSSTFTHSASQFICLPCGINFTSTDNLQTHQRYYCSMRENMHGQELPADPVTNSLNLKCSKCKNSYHTENSFKNHSCVTQRKCPYCDVLCPTLSAAQRHLVTHTGVKAFWCTVCGYKGHTLRGMRTHVQIHLAKGSPVPEETFIICVGEDGTTLDPASSKKVFKANRSRVQSPSPSKSSHVSPLYSVSCPKINNCPVNVKDERSLTEEDRVCGLDGTILNDQFHWCSFCGYSSSYKGNVVRHVKLVHREILGLQPASSVVFSNSILSDDNLNQFLTTGSSGSLLDQPKTKRRVSDGSQSLDKCSLESSVTVKHEPHLSDGDTSCKEETRKENVELEGQNYTKSIQCSPTDLIKKAGSKYCRFCDISFNYLPSFIAHKKYYCVSHSRENISQES</sequence>
<dbReference type="InterPro" id="IPR036236">
    <property type="entry name" value="Znf_C2H2_sf"/>
</dbReference>
<dbReference type="GeneID" id="106460871"/>